<keyword evidence="3" id="KW-1003">Cell membrane</keyword>
<dbReference type="EMBL" id="UINC01009507">
    <property type="protein sequence ID" value="SVA42626.1"/>
    <property type="molecule type" value="Genomic_DNA"/>
</dbReference>
<keyword evidence="5 7" id="KW-1133">Transmembrane helix</keyword>
<evidence type="ECO:0000256" key="7">
    <source>
        <dbReference type="SAM" id="Phobius"/>
    </source>
</evidence>
<feature type="transmembrane region" description="Helical" evidence="7">
    <location>
        <begin position="21"/>
        <end position="41"/>
    </location>
</feature>
<evidence type="ECO:0000256" key="6">
    <source>
        <dbReference type="ARBA" id="ARBA00023136"/>
    </source>
</evidence>
<keyword evidence="4 7" id="KW-0812">Transmembrane</keyword>
<dbReference type="GO" id="GO:0005886">
    <property type="term" value="C:plasma membrane"/>
    <property type="evidence" value="ECO:0007669"/>
    <property type="project" value="UniProtKB-SubCell"/>
</dbReference>
<feature type="transmembrane region" description="Helical" evidence="7">
    <location>
        <begin position="317"/>
        <end position="340"/>
    </location>
</feature>
<dbReference type="InterPro" id="IPR010290">
    <property type="entry name" value="TM_effector"/>
</dbReference>
<dbReference type="InterPro" id="IPR020846">
    <property type="entry name" value="MFS_dom"/>
</dbReference>
<proteinExistence type="predicted"/>
<gene>
    <name evidence="9" type="ORF">METZ01_LOCUS95480</name>
</gene>
<dbReference type="InterPro" id="IPR036259">
    <property type="entry name" value="MFS_trans_sf"/>
</dbReference>
<dbReference type="SUPFAM" id="SSF103473">
    <property type="entry name" value="MFS general substrate transporter"/>
    <property type="match status" value="1"/>
</dbReference>
<sequence>MPLLPHLAAFENRDFRYIWGANALGGASTWTFLIASQWYVLSESDKSLLVGLFTFASMLPYLLVSPIGGILADRTERKKLTAITQAGITISIVTSVLLSLFGVLNLWHLCILAFAAGCFRSTQESALVSLVTNVVPKKTLLNAITLNSATRHGSRVIGMGLLLMTRVPLGEGLDITQFLLASSLLGAISLILIIRVRKRSTGESLPETGLIRGMLEGAKFIYTKHEVGIFIILVAFHCALVMSFDSILPVLTRDSLGSEDEFLLALLVLSFGGGAAIGTFLLAGVRSESGKGRLLLLTGTVSSLSPIALGLSSDISISFIASFLMGASQSTFMALTITYVQLATPDQYRGRVSSLYILHAGGIMAFANLGYGELADTFTAPIVLVITGGLFLIVFSSIGIWDKVLRKTMAGKYQILNPDPN</sequence>
<feature type="transmembrane region" description="Helical" evidence="7">
    <location>
        <begin position="227"/>
        <end position="250"/>
    </location>
</feature>
<dbReference type="Gene3D" id="1.20.1250.20">
    <property type="entry name" value="MFS general substrate transporter like domains"/>
    <property type="match status" value="1"/>
</dbReference>
<evidence type="ECO:0000256" key="5">
    <source>
        <dbReference type="ARBA" id="ARBA00022989"/>
    </source>
</evidence>
<feature type="transmembrane region" description="Helical" evidence="7">
    <location>
        <begin position="83"/>
        <end position="104"/>
    </location>
</feature>
<feature type="transmembrane region" description="Helical" evidence="7">
    <location>
        <begin position="378"/>
        <end position="401"/>
    </location>
</feature>
<accession>A0A381VQK8</accession>
<evidence type="ECO:0000256" key="2">
    <source>
        <dbReference type="ARBA" id="ARBA00022448"/>
    </source>
</evidence>
<comment type="subcellular location">
    <subcellularLocation>
        <location evidence="1">Cell membrane</location>
        <topology evidence="1">Multi-pass membrane protein</topology>
    </subcellularLocation>
</comment>
<feature type="domain" description="Major facilitator superfamily (MFS) profile" evidence="8">
    <location>
        <begin position="223"/>
        <end position="421"/>
    </location>
</feature>
<evidence type="ECO:0000256" key="4">
    <source>
        <dbReference type="ARBA" id="ARBA00022692"/>
    </source>
</evidence>
<feature type="transmembrane region" description="Helical" evidence="7">
    <location>
        <begin position="352"/>
        <end position="372"/>
    </location>
</feature>
<keyword evidence="2" id="KW-0813">Transport</keyword>
<keyword evidence="6 7" id="KW-0472">Membrane</keyword>
<feature type="transmembrane region" description="Helical" evidence="7">
    <location>
        <begin position="175"/>
        <end position="194"/>
    </location>
</feature>
<evidence type="ECO:0000259" key="8">
    <source>
        <dbReference type="PROSITE" id="PS50850"/>
    </source>
</evidence>
<feature type="transmembrane region" description="Helical" evidence="7">
    <location>
        <begin position="262"/>
        <end position="282"/>
    </location>
</feature>
<feature type="transmembrane region" description="Helical" evidence="7">
    <location>
        <begin position="294"/>
        <end position="311"/>
    </location>
</feature>
<evidence type="ECO:0000256" key="1">
    <source>
        <dbReference type="ARBA" id="ARBA00004651"/>
    </source>
</evidence>
<reference evidence="9" key="1">
    <citation type="submission" date="2018-05" db="EMBL/GenBank/DDBJ databases">
        <authorList>
            <person name="Lanie J.A."/>
            <person name="Ng W.-L."/>
            <person name="Kazmierczak K.M."/>
            <person name="Andrzejewski T.M."/>
            <person name="Davidsen T.M."/>
            <person name="Wayne K.J."/>
            <person name="Tettelin H."/>
            <person name="Glass J.I."/>
            <person name="Rusch D."/>
            <person name="Podicherti R."/>
            <person name="Tsui H.-C.T."/>
            <person name="Winkler M.E."/>
        </authorList>
    </citation>
    <scope>NUCLEOTIDE SEQUENCE</scope>
</reference>
<feature type="transmembrane region" description="Helical" evidence="7">
    <location>
        <begin position="47"/>
        <end position="71"/>
    </location>
</feature>
<dbReference type="AlphaFoldDB" id="A0A381VQK8"/>
<dbReference type="GO" id="GO:0022857">
    <property type="term" value="F:transmembrane transporter activity"/>
    <property type="evidence" value="ECO:0007669"/>
    <property type="project" value="InterPro"/>
</dbReference>
<dbReference type="CDD" id="cd06173">
    <property type="entry name" value="MFS_MefA_like"/>
    <property type="match status" value="1"/>
</dbReference>
<evidence type="ECO:0000313" key="9">
    <source>
        <dbReference type="EMBL" id="SVA42626.1"/>
    </source>
</evidence>
<dbReference type="Pfam" id="PF05977">
    <property type="entry name" value="MFS_3"/>
    <property type="match status" value="1"/>
</dbReference>
<dbReference type="PANTHER" id="PTHR23513:SF11">
    <property type="entry name" value="STAPHYLOFERRIN A TRANSPORTER"/>
    <property type="match status" value="1"/>
</dbReference>
<evidence type="ECO:0000256" key="3">
    <source>
        <dbReference type="ARBA" id="ARBA00022475"/>
    </source>
</evidence>
<protein>
    <recommendedName>
        <fullName evidence="8">Major facilitator superfamily (MFS) profile domain-containing protein</fullName>
    </recommendedName>
</protein>
<dbReference type="PROSITE" id="PS50850">
    <property type="entry name" value="MFS"/>
    <property type="match status" value="1"/>
</dbReference>
<name>A0A381VQK8_9ZZZZ</name>
<organism evidence="9">
    <name type="scientific">marine metagenome</name>
    <dbReference type="NCBI Taxonomy" id="408172"/>
    <lineage>
        <taxon>unclassified sequences</taxon>
        <taxon>metagenomes</taxon>
        <taxon>ecological metagenomes</taxon>
    </lineage>
</organism>
<dbReference type="PANTHER" id="PTHR23513">
    <property type="entry name" value="INTEGRAL MEMBRANE EFFLUX PROTEIN-RELATED"/>
    <property type="match status" value="1"/>
</dbReference>